<dbReference type="OrthoDB" id="10003767at2759"/>
<organism evidence="2 3">
    <name type="scientific">Sphagnurus paluster</name>
    <dbReference type="NCBI Taxonomy" id="117069"/>
    <lineage>
        <taxon>Eukaryota</taxon>
        <taxon>Fungi</taxon>
        <taxon>Dikarya</taxon>
        <taxon>Basidiomycota</taxon>
        <taxon>Agaricomycotina</taxon>
        <taxon>Agaricomycetes</taxon>
        <taxon>Agaricomycetidae</taxon>
        <taxon>Agaricales</taxon>
        <taxon>Tricholomatineae</taxon>
        <taxon>Lyophyllaceae</taxon>
        <taxon>Sphagnurus</taxon>
    </lineage>
</organism>
<dbReference type="InterPro" id="IPR002575">
    <property type="entry name" value="Aminoglycoside_PTrfase"/>
</dbReference>
<dbReference type="Gene3D" id="3.90.1200.10">
    <property type="match status" value="1"/>
</dbReference>
<sequence length="413" mass="46543">MTHEPFSVDWLGVEDPWVGISVDLVTLQSIVCQVLHIPTTQSGPPVAIGLDQQANYARIYSFRLPSRTVIARLVAPVKPLFKTESEVAAMDFVRSHTPLPVPKVFAYCSEASNPVGTEWLLMEHMPGVELGGAWDDLQLPQKRRLALDLIGVYDQLFRLKIAAMEAVVFCIFTPIEEPLLTVPSPSQMLPTFTTDDYVKLVAFNGNPSTRSDYDFPTCEKCVELFQSIHNLYLNSTVFGPAADASNFRFSHGDLHDGNILIDLQSGAITGIIDWEAAAFHSSWVEVCGVGWFEEDRQQFIIGSDEPRNFDDDTAPEDTFRTELHRRNPDLFSCFLGAVELCAVLHAAVDDPRPLGETDIFLNRYYRLGYWKADRRGAFPWDMEAWQHRHMDLDELNMKRIDSLKRAQANTCAA</sequence>
<reference evidence="2" key="2">
    <citation type="submission" date="2021-10" db="EMBL/GenBank/DDBJ databases">
        <title>Phylogenomics reveals ancestral predisposition of the termite-cultivated fungus Termitomyces towards a domesticated lifestyle.</title>
        <authorList>
            <person name="Auxier B."/>
            <person name="Grum-Grzhimaylo A."/>
            <person name="Cardenas M.E."/>
            <person name="Lodge J.D."/>
            <person name="Laessoe T."/>
            <person name="Pedersen O."/>
            <person name="Smith M.E."/>
            <person name="Kuyper T.W."/>
            <person name="Franco-Molano E.A."/>
            <person name="Baroni T.J."/>
            <person name="Aanen D.K."/>
        </authorList>
    </citation>
    <scope>NUCLEOTIDE SEQUENCE</scope>
    <source>
        <strain evidence="2">D49</strain>
    </source>
</reference>
<comment type="caution">
    <text evidence="2">The sequence shown here is derived from an EMBL/GenBank/DDBJ whole genome shotgun (WGS) entry which is preliminary data.</text>
</comment>
<name>A0A9P7KLW7_9AGAR</name>
<feature type="domain" description="Aminoglycoside phosphotransferase" evidence="1">
    <location>
        <begin position="59"/>
        <end position="154"/>
    </location>
</feature>
<gene>
    <name evidence="2" type="ORF">H0H81_006673</name>
</gene>
<proteinExistence type="predicted"/>
<dbReference type="InterPro" id="IPR011009">
    <property type="entry name" value="Kinase-like_dom_sf"/>
</dbReference>
<dbReference type="Proteomes" id="UP000717328">
    <property type="component" value="Unassembled WGS sequence"/>
</dbReference>
<accession>A0A9P7KLW7</accession>
<protein>
    <recommendedName>
        <fullName evidence="1">Aminoglycoside phosphotransferase domain-containing protein</fullName>
    </recommendedName>
</protein>
<evidence type="ECO:0000259" key="1">
    <source>
        <dbReference type="Pfam" id="PF01636"/>
    </source>
</evidence>
<evidence type="ECO:0000313" key="2">
    <source>
        <dbReference type="EMBL" id="KAG5651991.1"/>
    </source>
</evidence>
<keyword evidence="3" id="KW-1185">Reference proteome</keyword>
<dbReference type="PANTHER" id="PTHR21310:SF15">
    <property type="entry name" value="AMINOGLYCOSIDE PHOSPHOTRANSFERASE DOMAIN-CONTAINING PROTEIN"/>
    <property type="match status" value="1"/>
</dbReference>
<reference evidence="2" key="1">
    <citation type="submission" date="2021-02" db="EMBL/GenBank/DDBJ databases">
        <authorList>
            <person name="Nieuwenhuis M."/>
            <person name="Van De Peppel L.J.J."/>
        </authorList>
    </citation>
    <scope>NUCLEOTIDE SEQUENCE</scope>
    <source>
        <strain evidence="2">D49</strain>
    </source>
</reference>
<feature type="domain" description="Aminoglycoside phosphotransferase" evidence="1">
    <location>
        <begin position="244"/>
        <end position="280"/>
    </location>
</feature>
<evidence type="ECO:0000313" key="3">
    <source>
        <dbReference type="Proteomes" id="UP000717328"/>
    </source>
</evidence>
<dbReference type="Gene3D" id="3.30.200.20">
    <property type="entry name" value="Phosphorylase Kinase, domain 1"/>
    <property type="match status" value="1"/>
</dbReference>
<dbReference type="EMBL" id="JABCKI010000174">
    <property type="protein sequence ID" value="KAG5651991.1"/>
    <property type="molecule type" value="Genomic_DNA"/>
</dbReference>
<dbReference type="AlphaFoldDB" id="A0A9P7KLW7"/>
<dbReference type="InterPro" id="IPR051678">
    <property type="entry name" value="AGP_Transferase"/>
</dbReference>
<dbReference type="PANTHER" id="PTHR21310">
    <property type="entry name" value="AMINOGLYCOSIDE PHOSPHOTRANSFERASE-RELATED-RELATED"/>
    <property type="match status" value="1"/>
</dbReference>
<dbReference type="Pfam" id="PF01636">
    <property type="entry name" value="APH"/>
    <property type="match status" value="2"/>
</dbReference>
<dbReference type="SUPFAM" id="SSF56112">
    <property type="entry name" value="Protein kinase-like (PK-like)"/>
    <property type="match status" value="1"/>
</dbReference>